<sequence>MSARNEHQVEVNGFGCKCLKHESNSECEIAAKRDLHLSISARVIVGSAIIHVFVGKDNQVFACHEDLLALHSGYFKERFARVEADTDEKIALPEAAPQIFAEFYAWLYTGNWMATSILCTQTTGQEAYALATFLEAPALQNYYMDQNRKDYKEDKFNWLYANSVESVYKVTKKGSLHRKFTSHVVGCKDPLRVFPEGSKEWKAWKNCKGPKGFFKRCPDLEEDLTALNGKDWGDTFPWDECYRKDYMVEEIPLGLTWDHQLLAKQSLQDRKKDAKNKAKPKDVRSKIELAHLVRKKEPAA</sequence>
<dbReference type="InterPro" id="IPR011333">
    <property type="entry name" value="SKP1/BTB/POZ_sf"/>
</dbReference>
<dbReference type="Pfam" id="PF00651">
    <property type="entry name" value="BTB"/>
    <property type="match status" value="1"/>
</dbReference>
<evidence type="ECO:0000313" key="3">
    <source>
        <dbReference type="Proteomes" id="UP000184330"/>
    </source>
</evidence>
<dbReference type="EMBL" id="FJOG01000018">
    <property type="protein sequence ID" value="CZR61648.1"/>
    <property type="molecule type" value="Genomic_DNA"/>
</dbReference>
<dbReference type="InterPro" id="IPR000210">
    <property type="entry name" value="BTB/POZ_dom"/>
</dbReference>
<reference evidence="2 3" key="1">
    <citation type="submission" date="2016-03" db="EMBL/GenBank/DDBJ databases">
        <authorList>
            <person name="Ploux O."/>
        </authorList>
    </citation>
    <scope>NUCLEOTIDE SEQUENCE [LARGE SCALE GENOMIC DNA]</scope>
    <source>
        <strain evidence="2 3">UAMH 11012</strain>
    </source>
</reference>
<name>A0A1L7X9D1_9HELO</name>
<dbReference type="Proteomes" id="UP000184330">
    <property type="component" value="Unassembled WGS sequence"/>
</dbReference>
<dbReference type="PROSITE" id="PS50097">
    <property type="entry name" value="BTB"/>
    <property type="match status" value="1"/>
</dbReference>
<proteinExistence type="predicted"/>
<dbReference type="OrthoDB" id="1022638at2759"/>
<evidence type="ECO:0000259" key="1">
    <source>
        <dbReference type="PROSITE" id="PS50097"/>
    </source>
</evidence>
<feature type="domain" description="BTB" evidence="1">
    <location>
        <begin position="33"/>
        <end position="116"/>
    </location>
</feature>
<protein>
    <recommendedName>
        <fullName evidence="1">BTB domain-containing protein</fullName>
    </recommendedName>
</protein>
<dbReference type="PANTHER" id="PTHR47843">
    <property type="entry name" value="BTB DOMAIN-CONTAINING PROTEIN-RELATED"/>
    <property type="match status" value="1"/>
</dbReference>
<keyword evidence="3" id="KW-1185">Reference proteome</keyword>
<evidence type="ECO:0000313" key="2">
    <source>
        <dbReference type="EMBL" id="CZR61648.1"/>
    </source>
</evidence>
<dbReference type="CDD" id="cd18186">
    <property type="entry name" value="BTB_POZ_ZBTB_KLHL-like"/>
    <property type="match status" value="1"/>
</dbReference>
<dbReference type="Gene3D" id="3.30.710.10">
    <property type="entry name" value="Potassium Channel Kv1.1, Chain A"/>
    <property type="match status" value="1"/>
</dbReference>
<accession>A0A1L7X9D1</accession>
<gene>
    <name evidence="2" type="ORF">PAC_11545</name>
</gene>
<dbReference type="SUPFAM" id="SSF54695">
    <property type="entry name" value="POZ domain"/>
    <property type="match status" value="1"/>
</dbReference>
<organism evidence="2 3">
    <name type="scientific">Phialocephala subalpina</name>
    <dbReference type="NCBI Taxonomy" id="576137"/>
    <lineage>
        <taxon>Eukaryota</taxon>
        <taxon>Fungi</taxon>
        <taxon>Dikarya</taxon>
        <taxon>Ascomycota</taxon>
        <taxon>Pezizomycotina</taxon>
        <taxon>Leotiomycetes</taxon>
        <taxon>Helotiales</taxon>
        <taxon>Mollisiaceae</taxon>
        <taxon>Phialocephala</taxon>
        <taxon>Phialocephala fortinii species complex</taxon>
    </lineage>
</organism>
<dbReference type="AlphaFoldDB" id="A0A1L7X9D1"/>